<dbReference type="InterPro" id="IPR050707">
    <property type="entry name" value="HTH_MetabolicPath_Reg"/>
</dbReference>
<protein>
    <submittedName>
        <fullName evidence="6">IclR family transcriptional regulator</fullName>
    </submittedName>
</protein>
<dbReference type="AlphaFoldDB" id="A0A845BBZ4"/>
<keyword evidence="3" id="KW-0804">Transcription</keyword>
<evidence type="ECO:0000313" key="7">
    <source>
        <dbReference type="Proteomes" id="UP000460715"/>
    </source>
</evidence>
<evidence type="ECO:0000256" key="3">
    <source>
        <dbReference type="ARBA" id="ARBA00023163"/>
    </source>
</evidence>
<keyword evidence="2" id="KW-0238">DNA-binding</keyword>
<dbReference type="InterPro" id="IPR029016">
    <property type="entry name" value="GAF-like_dom_sf"/>
</dbReference>
<comment type="caution">
    <text evidence="6">The sequence shown here is derived from an EMBL/GenBank/DDBJ whole genome shotgun (WGS) entry which is preliminary data.</text>
</comment>
<dbReference type="Pfam" id="PF01614">
    <property type="entry name" value="IclR_C"/>
    <property type="match status" value="2"/>
</dbReference>
<organism evidence="6 7">
    <name type="scientific">Teichococcus coralli</name>
    <dbReference type="NCBI Taxonomy" id="2545983"/>
    <lineage>
        <taxon>Bacteria</taxon>
        <taxon>Pseudomonadati</taxon>
        <taxon>Pseudomonadota</taxon>
        <taxon>Alphaproteobacteria</taxon>
        <taxon>Acetobacterales</taxon>
        <taxon>Roseomonadaceae</taxon>
        <taxon>Roseomonas</taxon>
    </lineage>
</organism>
<dbReference type="GO" id="GO:0003677">
    <property type="term" value="F:DNA binding"/>
    <property type="evidence" value="ECO:0007669"/>
    <property type="project" value="UniProtKB-KW"/>
</dbReference>
<dbReference type="Gene3D" id="1.10.10.10">
    <property type="entry name" value="Winged helix-like DNA-binding domain superfamily/Winged helix DNA-binding domain"/>
    <property type="match status" value="1"/>
</dbReference>
<keyword evidence="7" id="KW-1185">Reference proteome</keyword>
<sequence>MASQASSRPRLSGRHAVQEAERTSAIQDGALRAVEPTAPVGSLGGDSVRAVDRALALLRAFREEDGPLGLTELSRRAGLNMTTALRLLGTLEGHGFVKRLPAGGYLLGPTLLLLGDLFRRSLRLEHHVMPALERLRAESRESATFFVREGDQRRCVFRLDSPQLVRDVAHVGEAQPLGRGAHGRALIALEDPAARLPVVSRGERLPQIAAIACPVLDAEGRVAGSIGVSMPLYRFTAEAEALCVPLVLREAIAMTRDLGGDPSRLEQAAG</sequence>
<dbReference type="PROSITE" id="PS51078">
    <property type="entry name" value="ICLR_ED"/>
    <property type="match status" value="1"/>
</dbReference>
<dbReference type="InterPro" id="IPR014757">
    <property type="entry name" value="Tscrpt_reg_IclR_C"/>
</dbReference>
<dbReference type="PROSITE" id="PS51077">
    <property type="entry name" value="HTH_ICLR"/>
    <property type="match status" value="1"/>
</dbReference>
<gene>
    <name evidence="6" type="ORF">E0493_17290</name>
</gene>
<dbReference type="SUPFAM" id="SSF55781">
    <property type="entry name" value="GAF domain-like"/>
    <property type="match status" value="1"/>
</dbReference>
<dbReference type="EMBL" id="SNVJ01000018">
    <property type="protein sequence ID" value="MXP65103.1"/>
    <property type="molecule type" value="Genomic_DNA"/>
</dbReference>
<name>A0A845BBZ4_9PROT</name>
<dbReference type="SMART" id="SM00346">
    <property type="entry name" value="HTH_ICLR"/>
    <property type="match status" value="1"/>
</dbReference>
<evidence type="ECO:0000313" key="6">
    <source>
        <dbReference type="EMBL" id="MXP65103.1"/>
    </source>
</evidence>
<dbReference type="InterPro" id="IPR005471">
    <property type="entry name" value="Tscrpt_reg_IclR_N"/>
</dbReference>
<dbReference type="PANTHER" id="PTHR30136:SF39">
    <property type="entry name" value="TRANSCRIPTIONAL REGULATORY PROTEIN"/>
    <property type="match status" value="1"/>
</dbReference>
<evidence type="ECO:0000259" key="5">
    <source>
        <dbReference type="PROSITE" id="PS51078"/>
    </source>
</evidence>
<reference evidence="6 7" key="1">
    <citation type="submission" date="2019-03" db="EMBL/GenBank/DDBJ databases">
        <title>Roseomonas sp. a novel Roseomonas species isolated from Sea whip Gorgonian.</title>
        <authorList>
            <person name="Li F."/>
            <person name="Pan X."/>
            <person name="Huang S."/>
            <person name="Li Z."/>
            <person name="Meng B."/>
        </authorList>
    </citation>
    <scope>NUCLEOTIDE SEQUENCE [LARGE SCALE GENOMIC DNA]</scope>
    <source>
        <strain evidence="6 7">M0104</strain>
    </source>
</reference>
<dbReference type="GO" id="GO:0003700">
    <property type="term" value="F:DNA-binding transcription factor activity"/>
    <property type="evidence" value="ECO:0007669"/>
    <property type="project" value="TreeGrafter"/>
</dbReference>
<proteinExistence type="predicted"/>
<dbReference type="InterPro" id="IPR036390">
    <property type="entry name" value="WH_DNA-bd_sf"/>
</dbReference>
<accession>A0A845BBZ4</accession>
<feature type="domain" description="IclR-ED" evidence="5">
    <location>
        <begin position="110"/>
        <end position="270"/>
    </location>
</feature>
<keyword evidence="1" id="KW-0805">Transcription regulation</keyword>
<feature type="domain" description="HTH iclR-type" evidence="4">
    <location>
        <begin position="48"/>
        <end position="109"/>
    </location>
</feature>
<evidence type="ECO:0000256" key="1">
    <source>
        <dbReference type="ARBA" id="ARBA00023015"/>
    </source>
</evidence>
<dbReference type="FunFam" id="1.10.10.10:FF:000056">
    <property type="entry name" value="IclR family transcriptional regulator"/>
    <property type="match status" value="1"/>
</dbReference>
<evidence type="ECO:0000259" key="4">
    <source>
        <dbReference type="PROSITE" id="PS51077"/>
    </source>
</evidence>
<dbReference type="Gene3D" id="3.30.450.40">
    <property type="match status" value="2"/>
</dbReference>
<evidence type="ECO:0000256" key="2">
    <source>
        <dbReference type="ARBA" id="ARBA00023125"/>
    </source>
</evidence>
<dbReference type="Pfam" id="PF09339">
    <property type="entry name" value="HTH_IclR"/>
    <property type="match status" value="1"/>
</dbReference>
<dbReference type="Proteomes" id="UP000460715">
    <property type="component" value="Unassembled WGS sequence"/>
</dbReference>
<dbReference type="RefSeq" id="WP_160938515.1">
    <property type="nucleotide sequence ID" value="NZ_SNVJ01000018.1"/>
</dbReference>
<dbReference type="OrthoDB" id="6166718at2"/>
<dbReference type="PANTHER" id="PTHR30136">
    <property type="entry name" value="HELIX-TURN-HELIX TRANSCRIPTIONAL REGULATOR, ICLR FAMILY"/>
    <property type="match status" value="1"/>
</dbReference>
<dbReference type="InterPro" id="IPR036388">
    <property type="entry name" value="WH-like_DNA-bd_sf"/>
</dbReference>
<dbReference type="GO" id="GO:0045892">
    <property type="term" value="P:negative regulation of DNA-templated transcription"/>
    <property type="evidence" value="ECO:0007669"/>
    <property type="project" value="TreeGrafter"/>
</dbReference>
<dbReference type="SUPFAM" id="SSF46785">
    <property type="entry name" value="Winged helix' DNA-binding domain"/>
    <property type="match status" value="1"/>
</dbReference>